<evidence type="ECO:0000256" key="7">
    <source>
        <dbReference type="SAM" id="MobiDB-lite"/>
    </source>
</evidence>
<protein>
    <recommendedName>
        <fullName evidence="2">Negative regulator of flagellin synthesis</fullName>
    </recommendedName>
</protein>
<evidence type="ECO:0000256" key="4">
    <source>
        <dbReference type="ARBA" id="ARBA00022795"/>
    </source>
</evidence>
<reference evidence="9 10" key="1">
    <citation type="submission" date="2020-08" db="EMBL/GenBank/DDBJ databases">
        <title>Cohnella phylogeny.</title>
        <authorList>
            <person name="Dunlap C."/>
        </authorList>
    </citation>
    <scope>NUCLEOTIDE SEQUENCE [LARGE SCALE GENOMIC DNA]</scope>
    <source>
        <strain evidence="9 10">DSM 25239</strain>
    </source>
</reference>
<dbReference type="EMBL" id="JACJVR010000050">
    <property type="protein sequence ID" value="MBB6692182.1"/>
    <property type="molecule type" value="Genomic_DNA"/>
</dbReference>
<feature type="region of interest" description="Disordered" evidence="7">
    <location>
        <begin position="14"/>
        <end position="34"/>
    </location>
</feature>
<evidence type="ECO:0000256" key="5">
    <source>
        <dbReference type="ARBA" id="ARBA00023015"/>
    </source>
</evidence>
<dbReference type="AlphaFoldDB" id="A0A841TYL2"/>
<dbReference type="Pfam" id="PF04316">
    <property type="entry name" value="FlgM"/>
    <property type="match status" value="1"/>
</dbReference>
<dbReference type="InterPro" id="IPR035890">
    <property type="entry name" value="Anti-sigma-28_factor_FlgM_sf"/>
</dbReference>
<organism evidence="9 10">
    <name type="scientific">Cohnella xylanilytica</name>
    <dbReference type="NCBI Taxonomy" id="557555"/>
    <lineage>
        <taxon>Bacteria</taxon>
        <taxon>Bacillati</taxon>
        <taxon>Bacillota</taxon>
        <taxon>Bacilli</taxon>
        <taxon>Bacillales</taxon>
        <taxon>Paenibacillaceae</taxon>
        <taxon>Cohnella</taxon>
    </lineage>
</organism>
<accession>A0A841TYL2</accession>
<proteinExistence type="inferred from homology"/>
<keyword evidence="9" id="KW-0282">Flagellum</keyword>
<dbReference type="InterPro" id="IPR007412">
    <property type="entry name" value="FlgM"/>
</dbReference>
<keyword evidence="5" id="KW-0805">Transcription regulation</keyword>
<keyword evidence="3" id="KW-0678">Repressor</keyword>
<gene>
    <name evidence="9" type="primary">flgM</name>
    <name evidence="9" type="ORF">H7B90_12295</name>
</gene>
<comment type="similarity">
    <text evidence="1">Belongs to the FlgM family.</text>
</comment>
<keyword evidence="9" id="KW-0966">Cell projection</keyword>
<keyword evidence="10" id="KW-1185">Reference proteome</keyword>
<evidence type="ECO:0000313" key="10">
    <source>
        <dbReference type="Proteomes" id="UP000553776"/>
    </source>
</evidence>
<dbReference type="Proteomes" id="UP000553776">
    <property type="component" value="Unassembled WGS sequence"/>
</dbReference>
<evidence type="ECO:0000256" key="3">
    <source>
        <dbReference type="ARBA" id="ARBA00022491"/>
    </source>
</evidence>
<dbReference type="RefSeq" id="WP_185136176.1">
    <property type="nucleotide sequence ID" value="NZ_JACJVR010000050.1"/>
</dbReference>
<dbReference type="NCBIfam" id="TIGR03824">
    <property type="entry name" value="FlgM_jcvi"/>
    <property type="match status" value="1"/>
</dbReference>
<feature type="domain" description="Anti-sigma-28 factor FlgM C-terminal" evidence="8">
    <location>
        <begin position="34"/>
        <end position="83"/>
    </location>
</feature>
<comment type="caution">
    <text evidence="9">The sequence shown here is derived from an EMBL/GenBank/DDBJ whole genome shotgun (WGS) entry which is preliminary data.</text>
</comment>
<sequence length="88" mass="9778">MKINQAQRISAYQAAYSQAGEQRTDGAAGKKRKDEVQISAEAKELLDAQGKAGGTRAERIESLKKEVSTGTYYVDTDKLAERIWPFVR</sequence>
<keyword evidence="4" id="KW-1005">Bacterial flagellum biogenesis</keyword>
<dbReference type="SUPFAM" id="SSF101498">
    <property type="entry name" value="Anti-sigma factor FlgM"/>
    <property type="match status" value="1"/>
</dbReference>
<evidence type="ECO:0000256" key="1">
    <source>
        <dbReference type="ARBA" id="ARBA00005322"/>
    </source>
</evidence>
<evidence type="ECO:0000256" key="6">
    <source>
        <dbReference type="ARBA" id="ARBA00023163"/>
    </source>
</evidence>
<evidence type="ECO:0000256" key="2">
    <source>
        <dbReference type="ARBA" id="ARBA00017823"/>
    </source>
</evidence>
<dbReference type="GO" id="GO:0044781">
    <property type="term" value="P:bacterial-type flagellum organization"/>
    <property type="evidence" value="ECO:0007669"/>
    <property type="project" value="UniProtKB-KW"/>
</dbReference>
<keyword evidence="6" id="KW-0804">Transcription</keyword>
<keyword evidence="9" id="KW-0969">Cilium</keyword>
<name>A0A841TYL2_9BACL</name>
<dbReference type="GO" id="GO:0045892">
    <property type="term" value="P:negative regulation of DNA-templated transcription"/>
    <property type="evidence" value="ECO:0007669"/>
    <property type="project" value="InterPro"/>
</dbReference>
<dbReference type="InterPro" id="IPR031316">
    <property type="entry name" value="FlgM_C"/>
</dbReference>
<evidence type="ECO:0000313" key="9">
    <source>
        <dbReference type="EMBL" id="MBB6692182.1"/>
    </source>
</evidence>
<evidence type="ECO:0000259" key="8">
    <source>
        <dbReference type="Pfam" id="PF04316"/>
    </source>
</evidence>